<keyword evidence="3" id="KW-1185">Reference proteome</keyword>
<feature type="domain" description="Flagellar protein FlgJ N-terminal" evidence="1">
    <location>
        <begin position="85"/>
        <end position="132"/>
    </location>
</feature>
<dbReference type="Pfam" id="PF10135">
    <property type="entry name" value="Rod-binding"/>
    <property type="match status" value="1"/>
</dbReference>
<accession>A0A937CN35</accession>
<dbReference type="AlphaFoldDB" id="A0A937CN35"/>
<evidence type="ECO:0000313" key="2">
    <source>
        <dbReference type="EMBL" id="MBL0370703.1"/>
    </source>
</evidence>
<protein>
    <submittedName>
        <fullName evidence="2">Rod-binding protein</fullName>
    </submittedName>
</protein>
<reference evidence="2" key="1">
    <citation type="submission" date="2021-01" db="EMBL/GenBank/DDBJ databases">
        <title>Rhizobium sp. strain KVB221 16S ribosomal RNA gene Genome sequencing and assembly.</title>
        <authorList>
            <person name="Kang M."/>
        </authorList>
    </citation>
    <scope>NUCLEOTIDE SEQUENCE</scope>
    <source>
        <strain evidence="2">KVB221</strain>
    </source>
</reference>
<dbReference type="InterPro" id="IPR019301">
    <property type="entry name" value="Flagellar_prot_FlgJ_N"/>
</dbReference>
<name>A0A937CN35_9HYPH</name>
<evidence type="ECO:0000313" key="3">
    <source>
        <dbReference type="Proteomes" id="UP000633219"/>
    </source>
</evidence>
<proteinExistence type="predicted"/>
<dbReference type="RefSeq" id="WP_201652086.1">
    <property type="nucleotide sequence ID" value="NZ_JAEQNC010000001.1"/>
</dbReference>
<sequence length="181" mass="19768">MAINPPTDIVSDVLKAADPSTMEVARARLNAGQAAMQAQRLASSDASFDAAVAREHIRSNAHLNSADRKEIPESYRKFEGMVLSSMLKSMMPDSEEIYGKGATGEIWKGMMAEQLGNEMSKNGGIGIAEKLTEGGATRTRTKEAAEANRSDRLHMATQVIEENQMRALDKFLPVDRKDKKA</sequence>
<dbReference type="EMBL" id="JAEQNC010000001">
    <property type="protein sequence ID" value="MBL0370703.1"/>
    <property type="molecule type" value="Genomic_DNA"/>
</dbReference>
<comment type="caution">
    <text evidence="2">The sequence shown here is derived from an EMBL/GenBank/DDBJ whole genome shotgun (WGS) entry which is preliminary data.</text>
</comment>
<organism evidence="2 3">
    <name type="scientific">Rhizobium setariae</name>
    <dbReference type="NCBI Taxonomy" id="2801340"/>
    <lineage>
        <taxon>Bacteria</taxon>
        <taxon>Pseudomonadati</taxon>
        <taxon>Pseudomonadota</taxon>
        <taxon>Alphaproteobacteria</taxon>
        <taxon>Hyphomicrobiales</taxon>
        <taxon>Rhizobiaceae</taxon>
        <taxon>Rhizobium/Agrobacterium group</taxon>
        <taxon>Rhizobium</taxon>
    </lineage>
</organism>
<gene>
    <name evidence="2" type="ORF">JJB09_01555</name>
</gene>
<dbReference type="Proteomes" id="UP000633219">
    <property type="component" value="Unassembled WGS sequence"/>
</dbReference>
<evidence type="ECO:0000259" key="1">
    <source>
        <dbReference type="Pfam" id="PF10135"/>
    </source>
</evidence>